<accession>A0A834PZI4</accession>
<evidence type="ECO:0000313" key="4">
    <source>
        <dbReference type="EMBL" id="KAF7468393.1"/>
    </source>
</evidence>
<evidence type="ECO:0000313" key="5">
    <source>
        <dbReference type="Proteomes" id="UP000662637"/>
    </source>
</evidence>
<dbReference type="AlphaFoldDB" id="A0A834PZI4"/>
<keyword evidence="1 2" id="KW-1015">Disulfide bond</keyword>
<gene>
    <name evidence="4" type="ORF">GHT09_006366</name>
</gene>
<dbReference type="EMBL" id="WJEC01007746">
    <property type="protein sequence ID" value="KAF7468393.1"/>
    <property type="molecule type" value="Genomic_DNA"/>
</dbReference>
<feature type="disulfide bond" evidence="2">
    <location>
        <begin position="7"/>
        <end position="34"/>
    </location>
</feature>
<evidence type="ECO:0000259" key="3">
    <source>
        <dbReference type="PROSITE" id="PS01180"/>
    </source>
</evidence>
<dbReference type="Proteomes" id="UP000662637">
    <property type="component" value="Unassembled WGS sequence"/>
</dbReference>
<sequence>MLPSALCSLSFSDPEGYIDSSDYPPLPFNSFLECTYNVTVYTGYGVELQVTGPGSCRRLLPQDFPGGWSPPGLLLSPQQLGSLSLQPGLFELGFVNPPAPGESIQPTSTQEPLARTAMGAPQTTGPLHGLFPPAWFRPVPLVFRELRGQTAPGSSWEGPVKQGSAFLSVCPYRPQVKSVNLSEGELLSIRGVDGSTLTVLANQTLLVEGQVIRSPTNTISVYFRTFQDGGLGTFQLHYQGTPGQATRQGARLRVPLAH</sequence>
<comment type="caution">
    <text evidence="2">Lacks conserved residue(s) required for the propagation of feature annotation.</text>
</comment>
<proteinExistence type="predicted"/>
<dbReference type="SUPFAM" id="SSF49854">
    <property type="entry name" value="Spermadhesin, CUB domain"/>
    <property type="match status" value="1"/>
</dbReference>
<feature type="domain" description="CUB" evidence="3">
    <location>
        <begin position="7"/>
        <end position="50"/>
    </location>
</feature>
<evidence type="ECO:0000256" key="1">
    <source>
        <dbReference type="ARBA" id="ARBA00023157"/>
    </source>
</evidence>
<protein>
    <recommendedName>
        <fullName evidence="3">CUB domain-containing protein</fullName>
    </recommendedName>
</protein>
<reference evidence="4" key="1">
    <citation type="submission" date="2020-08" db="EMBL/GenBank/DDBJ databases">
        <authorList>
            <person name="Shumante A."/>
            <person name="Zimin A.V."/>
            <person name="Puiu D."/>
            <person name="Salzberg S.L."/>
        </authorList>
    </citation>
    <scope>NUCLEOTIDE SEQUENCE</scope>
    <source>
        <strain evidence="4">WC2-LM</strain>
        <tissue evidence="4">Liver</tissue>
    </source>
</reference>
<name>A0A834PZI4_MARMO</name>
<evidence type="ECO:0000256" key="2">
    <source>
        <dbReference type="PROSITE-ProRule" id="PRU00059"/>
    </source>
</evidence>
<comment type="caution">
    <text evidence="4">The sequence shown here is derived from an EMBL/GenBank/DDBJ whole genome shotgun (WGS) entry which is preliminary data.</text>
</comment>
<dbReference type="PROSITE" id="PS01180">
    <property type="entry name" value="CUB"/>
    <property type="match status" value="1"/>
</dbReference>
<dbReference type="InterPro" id="IPR000859">
    <property type="entry name" value="CUB_dom"/>
</dbReference>
<dbReference type="SMART" id="SM00042">
    <property type="entry name" value="CUB"/>
    <property type="match status" value="1"/>
</dbReference>
<dbReference type="InterPro" id="IPR035914">
    <property type="entry name" value="Sperma_CUB_dom_sf"/>
</dbReference>
<organism evidence="4 5">
    <name type="scientific">Marmota monax</name>
    <name type="common">Woodchuck</name>
    <dbReference type="NCBI Taxonomy" id="9995"/>
    <lineage>
        <taxon>Eukaryota</taxon>
        <taxon>Metazoa</taxon>
        <taxon>Chordata</taxon>
        <taxon>Craniata</taxon>
        <taxon>Vertebrata</taxon>
        <taxon>Euteleostomi</taxon>
        <taxon>Mammalia</taxon>
        <taxon>Eutheria</taxon>
        <taxon>Euarchontoglires</taxon>
        <taxon>Glires</taxon>
        <taxon>Rodentia</taxon>
        <taxon>Sciuromorpha</taxon>
        <taxon>Sciuridae</taxon>
        <taxon>Xerinae</taxon>
        <taxon>Marmotini</taxon>
        <taxon>Marmota</taxon>
    </lineage>
</organism>